<dbReference type="AlphaFoldDB" id="A0A4Y7PGZ3"/>
<dbReference type="Proteomes" id="UP000294933">
    <property type="component" value="Unassembled WGS sequence"/>
</dbReference>
<feature type="compositionally biased region" description="Polar residues" evidence="1">
    <location>
        <begin position="47"/>
        <end position="72"/>
    </location>
</feature>
<reference evidence="2 3" key="1">
    <citation type="submission" date="2018-06" db="EMBL/GenBank/DDBJ databases">
        <title>A transcriptomic atlas of mushroom development highlights an independent origin of complex multicellularity.</title>
        <authorList>
            <consortium name="DOE Joint Genome Institute"/>
            <person name="Krizsan K."/>
            <person name="Almasi E."/>
            <person name="Merenyi Z."/>
            <person name="Sahu N."/>
            <person name="Viragh M."/>
            <person name="Koszo T."/>
            <person name="Mondo S."/>
            <person name="Kiss B."/>
            <person name="Balint B."/>
            <person name="Kues U."/>
            <person name="Barry K."/>
            <person name="Hegedus J.C."/>
            <person name="Henrissat B."/>
            <person name="Johnson J."/>
            <person name="Lipzen A."/>
            <person name="Ohm R."/>
            <person name="Nagy I."/>
            <person name="Pangilinan J."/>
            <person name="Yan J."/>
            <person name="Xiong Y."/>
            <person name="Grigoriev I.V."/>
            <person name="Hibbett D.S."/>
            <person name="Nagy L.G."/>
        </authorList>
    </citation>
    <scope>NUCLEOTIDE SEQUENCE [LARGE SCALE GENOMIC DNA]</scope>
    <source>
        <strain evidence="2 3">SZMC22713</strain>
    </source>
</reference>
<sequence length="266" mass="29237">MFQPPVDPDNLYSLDIHDVPAVSHYITPTYSLSPPLLPSALLQDISMSPDCNGTHPSPPSQHTTASKGENTISPPPLSEYDLNGGDGLPKSLSAAFSRGSSLSPLRLSQEKHGRDKEHLVLFTALRKSGKSVTFIQQGAAFLSHFKKTVPAFLSNHAIIYDNFSLAVWKRMFDAVSPSFVIELPKVGTVSIAYVAILASTVLEKRRTVARSSDETHIMDVIKFSALQRYLDEAVEVDLKAARAETYSFDPIKDYDDLPVLSSIYDE</sequence>
<organism evidence="2 3">
    <name type="scientific">Rickenella mellea</name>
    <dbReference type="NCBI Taxonomy" id="50990"/>
    <lineage>
        <taxon>Eukaryota</taxon>
        <taxon>Fungi</taxon>
        <taxon>Dikarya</taxon>
        <taxon>Basidiomycota</taxon>
        <taxon>Agaricomycotina</taxon>
        <taxon>Agaricomycetes</taxon>
        <taxon>Hymenochaetales</taxon>
        <taxon>Rickenellaceae</taxon>
        <taxon>Rickenella</taxon>
    </lineage>
</organism>
<accession>A0A4Y7PGZ3</accession>
<proteinExistence type="predicted"/>
<protein>
    <submittedName>
        <fullName evidence="2">Uncharacterized protein</fullName>
    </submittedName>
</protein>
<evidence type="ECO:0000313" key="2">
    <source>
        <dbReference type="EMBL" id="TDL14102.1"/>
    </source>
</evidence>
<keyword evidence="3" id="KW-1185">Reference proteome</keyword>
<evidence type="ECO:0000313" key="3">
    <source>
        <dbReference type="Proteomes" id="UP000294933"/>
    </source>
</evidence>
<feature type="region of interest" description="Disordered" evidence="1">
    <location>
        <begin position="47"/>
        <end position="84"/>
    </location>
</feature>
<dbReference type="EMBL" id="ML170391">
    <property type="protein sequence ID" value="TDL14102.1"/>
    <property type="molecule type" value="Genomic_DNA"/>
</dbReference>
<gene>
    <name evidence="2" type="ORF">BD410DRAFT_846342</name>
</gene>
<evidence type="ECO:0000256" key="1">
    <source>
        <dbReference type="SAM" id="MobiDB-lite"/>
    </source>
</evidence>
<dbReference type="VEuPathDB" id="FungiDB:BD410DRAFT_846342"/>
<name>A0A4Y7PGZ3_9AGAM</name>